<dbReference type="Gene3D" id="2.60.450.10">
    <property type="entry name" value="Lipopolysaccharide (LPS) transport protein A like domain"/>
    <property type="match status" value="1"/>
</dbReference>
<evidence type="ECO:0000256" key="2">
    <source>
        <dbReference type="SAM" id="SignalP"/>
    </source>
</evidence>
<proteinExistence type="predicted"/>
<evidence type="ECO:0000259" key="3">
    <source>
        <dbReference type="Pfam" id="PF03968"/>
    </source>
</evidence>
<feature type="domain" description="Organic solvent tolerance-like N-terminal" evidence="3">
    <location>
        <begin position="39"/>
        <end position="143"/>
    </location>
</feature>
<dbReference type="AlphaFoldDB" id="A0A2R8A821"/>
<dbReference type="PANTHER" id="PTHR36504:SF1">
    <property type="entry name" value="LIPOPOLYSACCHARIDE EXPORT SYSTEM PROTEIN LPTA"/>
    <property type="match status" value="1"/>
</dbReference>
<dbReference type="Pfam" id="PF03968">
    <property type="entry name" value="LptD_N"/>
    <property type="match status" value="1"/>
</dbReference>
<dbReference type="GO" id="GO:0017089">
    <property type="term" value="F:glycolipid transfer activity"/>
    <property type="evidence" value="ECO:0007669"/>
    <property type="project" value="TreeGrafter"/>
</dbReference>
<gene>
    <name evidence="4" type="primary">lptA</name>
    <name evidence="4" type="ORF">POI8812_00683</name>
</gene>
<protein>
    <submittedName>
        <fullName evidence="4">Lipopolysaccharide export system protein LptA</fullName>
    </submittedName>
</protein>
<dbReference type="PANTHER" id="PTHR36504">
    <property type="entry name" value="LIPOPOLYSACCHARIDE EXPORT SYSTEM PROTEIN LPTA"/>
    <property type="match status" value="1"/>
</dbReference>
<name>A0A2R8A821_9RHOB</name>
<keyword evidence="1 2" id="KW-0732">Signal</keyword>
<keyword evidence="5" id="KW-1185">Reference proteome</keyword>
<dbReference type="GO" id="GO:0030288">
    <property type="term" value="C:outer membrane-bounded periplasmic space"/>
    <property type="evidence" value="ECO:0007669"/>
    <property type="project" value="TreeGrafter"/>
</dbReference>
<evidence type="ECO:0000256" key="1">
    <source>
        <dbReference type="ARBA" id="ARBA00022729"/>
    </source>
</evidence>
<accession>A0A2R8A821</accession>
<organism evidence="4 5">
    <name type="scientific">Pontivivens insulae</name>
    <dbReference type="NCBI Taxonomy" id="1639689"/>
    <lineage>
        <taxon>Bacteria</taxon>
        <taxon>Pseudomonadati</taxon>
        <taxon>Pseudomonadota</taxon>
        <taxon>Alphaproteobacteria</taxon>
        <taxon>Rhodobacterales</taxon>
        <taxon>Paracoccaceae</taxon>
        <taxon>Pontivivens</taxon>
    </lineage>
</organism>
<dbReference type="Proteomes" id="UP000244932">
    <property type="component" value="Unassembled WGS sequence"/>
</dbReference>
<evidence type="ECO:0000313" key="5">
    <source>
        <dbReference type="Proteomes" id="UP000244932"/>
    </source>
</evidence>
<dbReference type="EMBL" id="OMKW01000001">
    <property type="protein sequence ID" value="SPF28384.1"/>
    <property type="molecule type" value="Genomic_DNA"/>
</dbReference>
<dbReference type="GO" id="GO:0015920">
    <property type="term" value="P:lipopolysaccharide transport"/>
    <property type="evidence" value="ECO:0007669"/>
    <property type="project" value="TreeGrafter"/>
</dbReference>
<reference evidence="4 5" key="1">
    <citation type="submission" date="2018-03" db="EMBL/GenBank/DDBJ databases">
        <authorList>
            <person name="Keele B.F."/>
        </authorList>
    </citation>
    <scope>NUCLEOTIDE SEQUENCE [LARGE SCALE GENOMIC DNA]</scope>
    <source>
        <strain evidence="4 5">CeCT 8812</strain>
    </source>
</reference>
<dbReference type="InterPro" id="IPR005653">
    <property type="entry name" value="OstA-like_N"/>
</dbReference>
<sequence>MMSRAILISALVALASPVGAQQAQPFSTFQHDPTQPLEVFSDTLGVSQAANTAVFRGSVEAVQGELTLTADEMTVTYDEATGDVVRLVATGDVFLKSLLETAEGQFADYMVAEGTLNMSGDAMLTQGNNALSSDEMRIDLNTGSGEFIGRVRTIFVPTSQ</sequence>
<feature type="chain" id="PRO_5015346919" evidence="2">
    <location>
        <begin position="21"/>
        <end position="160"/>
    </location>
</feature>
<dbReference type="GO" id="GO:0009279">
    <property type="term" value="C:cell outer membrane"/>
    <property type="evidence" value="ECO:0007669"/>
    <property type="project" value="TreeGrafter"/>
</dbReference>
<feature type="signal peptide" evidence="2">
    <location>
        <begin position="1"/>
        <end position="20"/>
    </location>
</feature>
<dbReference type="InterPro" id="IPR052037">
    <property type="entry name" value="LPS_export_LptA"/>
</dbReference>
<evidence type="ECO:0000313" key="4">
    <source>
        <dbReference type="EMBL" id="SPF28384.1"/>
    </source>
</evidence>